<reference evidence="1 2" key="2">
    <citation type="submission" date="2018-12" db="EMBL/GenBank/DDBJ databases">
        <title>Rhizobacter gummiphilus sp. nov., a rubber-degrading bacterium isolated from the soil of a botanical garden in Japan.</title>
        <authorList>
            <person name="Shunsuke S.S."/>
        </authorList>
    </citation>
    <scope>NUCLEOTIDE SEQUENCE [LARGE SCALE GENOMIC DNA]</scope>
    <source>
        <strain evidence="1 2">S-16</strain>
    </source>
</reference>
<accession>A0A3N7JS71</accession>
<dbReference type="RefSeq" id="WP_124541558.1">
    <property type="nucleotide sequence ID" value="NZ_QUSW01000004.1"/>
</dbReference>
<gene>
    <name evidence="1" type="ORF">DZC73_17070</name>
</gene>
<protein>
    <recommendedName>
        <fullName evidence="3">Helix-turn-helix domain-containing protein</fullName>
    </recommendedName>
</protein>
<organism evidence="1 2">
    <name type="scientific">Piscinibacter terrae</name>
    <dbReference type="NCBI Taxonomy" id="2496871"/>
    <lineage>
        <taxon>Bacteria</taxon>
        <taxon>Pseudomonadati</taxon>
        <taxon>Pseudomonadota</taxon>
        <taxon>Betaproteobacteria</taxon>
        <taxon>Burkholderiales</taxon>
        <taxon>Sphaerotilaceae</taxon>
        <taxon>Piscinibacter</taxon>
    </lineage>
</organism>
<sequence>MAPRWTPAADWLVTDPAAAEILWHPNKRIHLKPFLGRSSDLASASAELGVKKTAMSYWINRLVETGLIRVERTEKRGRHTLTFYRSIADRLRVALKDAPMESYEAVFADFSARWNTTAEQTLARSLAKQAPDLELCFQPYGNGGPFTTIMPREGVEPPPDDFIYYWARLWLTHEEQAALAADLNALYDKYGALSDKSSKTVPALVHLMHVRLED</sequence>
<proteinExistence type="predicted"/>
<evidence type="ECO:0008006" key="3">
    <source>
        <dbReference type="Google" id="ProtNLM"/>
    </source>
</evidence>
<dbReference type="Proteomes" id="UP000267464">
    <property type="component" value="Unassembled WGS sequence"/>
</dbReference>
<dbReference type="Gene3D" id="1.10.10.10">
    <property type="entry name" value="Winged helix-like DNA-binding domain superfamily/Winged helix DNA-binding domain"/>
    <property type="match status" value="1"/>
</dbReference>
<keyword evidence="2" id="KW-1185">Reference proteome</keyword>
<dbReference type="InterPro" id="IPR036388">
    <property type="entry name" value="WH-like_DNA-bd_sf"/>
</dbReference>
<dbReference type="OrthoDB" id="62925at2"/>
<comment type="caution">
    <text evidence="1">The sequence shown here is derived from an EMBL/GenBank/DDBJ whole genome shotgun (WGS) entry which is preliminary data.</text>
</comment>
<name>A0A3N7JS71_9BURK</name>
<evidence type="ECO:0000313" key="2">
    <source>
        <dbReference type="Proteomes" id="UP000267464"/>
    </source>
</evidence>
<dbReference type="EMBL" id="QUSW01000004">
    <property type="protein sequence ID" value="RQP23829.1"/>
    <property type="molecule type" value="Genomic_DNA"/>
</dbReference>
<evidence type="ECO:0000313" key="1">
    <source>
        <dbReference type="EMBL" id="RQP23829.1"/>
    </source>
</evidence>
<dbReference type="SUPFAM" id="SSF46785">
    <property type="entry name" value="Winged helix' DNA-binding domain"/>
    <property type="match status" value="1"/>
</dbReference>
<dbReference type="InterPro" id="IPR036390">
    <property type="entry name" value="WH_DNA-bd_sf"/>
</dbReference>
<reference evidence="1 2" key="1">
    <citation type="submission" date="2018-08" db="EMBL/GenBank/DDBJ databases">
        <authorList>
            <person name="Khan S.A."/>
            <person name="Jeon C.O."/>
            <person name="Chun B.H."/>
            <person name="Jeong S.E."/>
        </authorList>
    </citation>
    <scope>NUCLEOTIDE SEQUENCE [LARGE SCALE GENOMIC DNA]</scope>
    <source>
        <strain evidence="1 2">S-16</strain>
    </source>
</reference>
<dbReference type="AlphaFoldDB" id="A0A3N7JS71"/>